<dbReference type="InterPro" id="IPR006598">
    <property type="entry name" value="CAP10"/>
</dbReference>
<dbReference type="Pfam" id="PF05686">
    <property type="entry name" value="Glyco_transf_90"/>
    <property type="match status" value="1"/>
</dbReference>
<dbReference type="PANTHER" id="PTHR12203">
    <property type="entry name" value="KDEL LYS-ASP-GLU-LEU CONTAINING - RELATED"/>
    <property type="match status" value="1"/>
</dbReference>
<organism evidence="2 3">
    <name type="scientific">Setomelanomma holmii</name>
    <dbReference type="NCBI Taxonomy" id="210430"/>
    <lineage>
        <taxon>Eukaryota</taxon>
        <taxon>Fungi</taxon>
        <taxon>Dikarya</taxon>
        <taxon>Ascomycota</taxon>
        <taxon>Pezizomycotina</taxon>
        <taxon>Dothideomycetes</taxon>
        <taxon>Pleosporomycetidae</taxon>
        <taxon>Pleosporales</taxon>
        <taxon>Pleosporineae</taxon>
        <taxon>Phaeosphaeriaceae</taxon>
        <taxon>Setomelanomma</taxon>
    </lineage>
</organism>
<accession>A0A9P4LS73</accession>
<reference evidence="2" key="1">
    <citation type="journal article" date="2020" name="Stud. Mycol.">
        <title>101 Dothideomycetes genomes: a test case for predicting lifestyles and emergence of pathogens.</title>
        <authorList>
            <person name="Haridas S."/>
            <person name="Albert R."/>
            <person name="Binder M."/>
            <person name="Bloem J."/>
            <person name="Labutti K."/>
            <person name="Salamov A."/>
            <person name="Andreopoulos B."/>
            <person name="Baker S."/>
            <person name="Barry K."/>
            <person name="Bills G."/>
            <person name="Bluhm B."/>
            <person name="Cannon C."/>
            <person name="Castanera R."/>
            <person name="Culley D."/>
            <person name="Daum C."/>
            <person name="Ezra D."/>
            <person name="Gonzalez J."/>
            <person name="Henrissat B."/>
            <person name="Kuo A."/>
            <person name="Liang C."/>
            <person name="Lipzen A."/>
            <person name="Lutzoni F."/>
            <person name="Magnuson J."/>
            <person name="Mondo S."/>
            <person name="Nolan M."/>
            <person name="Ohm R."/>
            <person name="Pangilinan J."/>
            <person name="Park H.-J."/>
            <person name="Ramirez L."/>
            <person name="Alfaro M."/>
            <person name="Sun H."/>
            <person name="Tritt A."/>
            <person name="Yoshinaga Y."/>
            <person name="Zwiers L.-H."/>
            <person name="Turgeon B."/>
            <person name="Goodwin S."/>
            <person name="Spatafora J."/>
            <person name="Crous P."/>
            <person name="Grigoriev I."/>
        </authorList>
    </citation>
    <scope>NUCLEOTIDE SEQUENCE</scope>
    <source>
        <strain evidence="2">CBS 110217</strain>
    </source>
</reference>
<dbReference type="EMBL" id="ML978166">
    <property type="protein sequence ID" value="KAF2033494.1"/>
    <property type="molecule type" value="Genomic_DNA"/>
</dbReference>
<name>A0A9P4LS73_9PLEO</name>
<evidence type="ECO:0000259" key="1">
    <source>
        <dbReference type="SMART" id="SM00672"/>
    </source>
</evidence>
<proteinExistence type="predicted"/>
<dbReference type="OrthoDB" id="202415at2759"/>
<dbReference type="AlphaFoldDB" id="A0A9P4LS73"/>
<protein>
    <recommendedName>
        <fullName evidence="1">Glycosyl transferase CAP10 domain-containing protein</fullName>
    </recommendedName>
</protein>
<dbReference type="InterPro" id="IPR051091">
    <property type="entry name" value="O-Glucosyltr/Glycosyltrsf_90"/>
</dbReference>
<feature type="domain" description="Glycosyl transferase CAP10" evidence="1">
    <location>
        <begin position="129"/>
        <end position="396"/>
    </location>
</feature>
<dbReference type="PANTHER" id="PTHR12203:SF63">
    <property type="entry name" value="GLYCOSYL TRANSFERASE CAP10 DOMAIN-CONTAINING PROTEIN"/>
    <property type="match status" value="1"/>
</dbReference>
<comment type="caution">
    <text evidence="2">The sequence shown here is derived from an EMBL/GenBank/DDBJ whole genome shotgun (WGS) entry which is preliminary data.</text>
</comment>
<dbReference type="SMART" id="SM00672">
    <property type="entry name" value="CAP10"/>
    <property type="match status" value="1"/>
</dbReference>
<sequence>MPSFARGFIRAALLGCFILTLITLSLLYDRRAARYGGQSYNWLAQQHEPKQKSHNNYAAHNRLDLDEKQCRTAYPLLFTDSDGAVARGKFKLDKTEAEYKGLVQGRILNNNRTAILSQLHRAILTSPSALANTYFAFTINDVPKNDSWGFARPNKDTGYDIWIMPSFSGWSWPKAGLGSMDDVLQKIERVEDKLSWDQKESRVIWRGTPWFNPLGHPDLRKDLLKVARGKHWASVEALNETNKLDIEEFCKYKYIVYTEGVTYSGRLPYHQACGSVLLMAPLEWVSMSAVLVRPILAGDVVAPSGVDVEVKDKEGKVEGVVKTVASWEGANAIYVKPDFSDLEAVVEFLEERQEVARRIARNQRELVVDGGYLSTSAETCYWRALIKGWSEVAVVDEAKWGDETGERYETWLVKEVSRTREGTRGRIGNISGGG</sequence>
<evidence type="ECO:0000313" key="2">
    <source>
        <dbReference type="EMBL" id="KAF2033494.1"/>
    </source>
</evidence>
<dbReference type="Proteomes" id="UP000799777">
    <property type="component" value="Unassembled WGS sequence"/>
</dbReference>
<gene>
    <name evidence="2" type="ORF">EK21DRAFT_58695</name>
</gene>
<evidence type="ECO:0000313" key="3">
    <source>
        <dbReference type="Proteomes" id="UP000799777"/>
    </source>
</evidence>
<keyword evidence="3" id="KW-1185">Reference proteome</keyword>